<accession>A0A2S0UHS4</accession>
<evidence type="ECO:0000256" key="2">
    <source>
        <dbReference type="ARBA" id="ARBA00023315"/>
    </source>
</evidence>
<reference evidence="4 5" key="1">
    <citation type="submission" date="2018-04" db="EMBL/GenBank/DDBJ databases">
        <title>Genome sequencing of Gemmobacter.</title>
        <authorList>
            <person name="Yi H."/>
            <person name="Baek M.-G."/>
        </authorList>
    </citation>
    <scope>NUCLEOTIDE SEQUENCE [LARGE SCALE GENOMIC DNA]</scope>
    <source>
        <strain evidence="4 5">HYN0069</strain>
    </source>
</reference>
<organism evidence="4 5">
    <name type="scientific">Paragemmobacter aquarius</name>
    <dbReference type="NCBI Taxonomy" id="2169400"/>
    <lineage>
        <taxon>Bacteria</taxon>
        <taxon>Pseudomonadati</taxon>
        <taxon>Pseudomonadota</taxon>
        <taxon>Alphaproteobacteria</taxon>
        <taxon>Rhodobacterales</taxon>
        <taxon>Paracoccaceae</taxon>
        <taxon>Paragemmobacter</taxon>
    </lineage>
</organism>
<dbReference type="InterPro" id="IPR016181">
    <property type="entry name" value="Acyl_CoA_acyltransferase"/>
</dbReference>
<dbReference type="Gene3D" id="3.40.630.30">
    <property type="match status" value="1"/>
</dbReference>
<dbReference type="PROSITE" id="PS51186">
    <property type="entry name" value="GNAT"/>
    <property type="match status" value="1"/>
</dbReference>
<keyword evidence="1 4" id="KW-0808">Transferase</keyword>
<dbReference type="PANTHER" id="PTHR10545">
    <property type="entry name" value="DIAMINE N-ACETYLTRANSFERASE"/>
    <property type="match status" value="1"/>
</dbReference>
<dbReference type="InterPro" id="IPR000182">
    <property type="entry name" value="GNAT_dom"/>
</dbReference>
<dbReference type="KEGG" id="geh:HYN69_01545"/>
<dbReference type="GO" id="GO:0008080">
    <property type="term" value="F:N-acetyltransferase activity"/>
    <property type="evidence" value="ECO:0007669"/>
    <property type="project" value="TreeGrafter"/>
</dbReference>
<protein>
    <submittedName>
        <fullName evidence="4">GNAT family N-acetyltransferase</fullName>
    </submittedName>
</protein>
<dbReference type="SUPFAM" id="SSF55729">
    <property type="entry name" value="Acyl-CoA N-acyltransferases (Nat)"/>
    <property type="match status" value="1"/>
</dbReference>
<dbReference type="EMBL" id="CP028918">
    <property type="protein sequence ID" value="AWB47363.1"/>
    <property type="molecule type" value="Genomic_DNA"/>
</dbReference>
<dbReference type="PANTHER" id="PTHR10545:SF42">
    <property type="entry name" value="ACETYLTRANSFERASE"/>
    <property type="match status" value="1"/>
</dbReference>
<dbReference type="InterPro" id="IPR051016">
    <property type="entry name" value="Diverse_Substrate_AcTransf"/>
</dbReference>
<dbReference type="Proteomes" id="UP000244496">
    <property type="component" value="Chromosome"/>
</dbReference>
<keyword evidence="2" id="KW-0012">Acyltransferase</keyword>
<sequence>MQERPLHSAASGFASTFLRKRVADDCHLPPLAFVCAKRFAERPMRIRPVRDTDHAAWLGLFRAYAGFYKTNPTAEAEAAVWGWIFNAAEPFWCDLAVDADDRPLGFAQYQLMHRSLGGSKVCYLSDLFTLPEARGQGAGRALIDHVRAVAGGMGCPNIRWLTAEDNATARALYDTYQPRTPFVLYSVPT</sequence>
<name>A0A2S0UHS4_9RHOB</name>
<gene>
    <name evidence="4" type="ORF">HYN69_01545</name>
</gene>
<feature type="domain" description="N-acetyltransferase" evidence="3">
    <location>
        <begin position="44"/>
        <end position="189"/>
    </location>
</feature>
<evidence type="ECO:0000259" key="3">
    <source>
        <dbReference type="PROSITE" id="PS51186"/>
    </source>
</evidence>
<dbReference type="Pfam" id="PF00583">
    <property type="entry name" value="Acetyltransf_1"/>
    <property type="match status" value="1"/>
</dbReference>
<dbReference type="AlphaFoldDB" id="A0A2S0UHS4"/>
<evidence type="ECO:0000313" key="4">
    <source>
        <dbReference type="EMBL" id="AWB47363.1"/>
    </source>
</evidence>
<keyword evidence="5" id="KW-1185">Reference proteome</keyword>
<proteinExistence type="predicted"/>
<dbReference type="CDD" id="cd04301">
    <property type="entry name" value="NAT_SF"/>
    <property type="match status" value="1"/>
</dbReference>
<evidence type="ECO:0000313" key="5">
    <source>
        <dbReference type="Proteomes" id="UP000244496"/>
    </source>
</evidence>
<evidence type="ECO:0000256" key="1">
    <source>
        <dbReference type="ARBA" id="ARBA00022679"/>
    </source>
</evidence>